<dbReference type="InterPro" id="IPR048987">
    <property type="entry name" value="PIN-TPR-GreABC"/>
</dbReference>
<organism evidence="2 3">
    <name type="scientific">Deinococcus carri</name>
    <dbReference type="NCBI Taxonomy" id="1211323"/>
    <lineage>
        <taxon>Bacteria</taxon>
        <taxon>Thermotogati</taxon>
        <taxon>Deinococcota</taxon>
        <taxon>Deinococci</taxon>
        <taxon>Deinococcales</taxon>
        <taxon>Deinococcaceae</taxon>
        <taxon>Deinococcus</taxon>
    </lineage>
</organism>
<accession>A0ABP9W5W7</accession>
<dbReference type="SUPFAM" id="SSF48452">
    <property type="entry name" value="TPR-like"/>
    <property type="match status" value="2"/>
</dbReference>
<dbReference type="Pfam" id="PF14559">
    <property type="entry name" value="TPR_19"/>
    <property type="match status" value="1"/>
</dbReference>
<keyword evidence="3" id="KW-1185">Reference proteome</keyword>
<dbReference type="EMBL" id="BAABRP010000002">
    <property type="protein sequence ID" value="GAA5512391.1"/>
    <property type="molecule type" value="Genomic_DNA"/>
</dbReference>
<evidence type="ECO:0000313" key="3">
    <source>
        <dbReference type="Proteomes" id="UP001401887"/>
    </source>
</evidence>
<comment type="caution">
    <text evidence="2">The sequence shown here is derived from an EMBL/GenBank/DDBJ whole genome shotgun (WGS) entry which is preliminary data.</text>
</comment>
<sequence>MSWPVETRVHDLPFDRLTWKAFEHLCLALVDLDERVELGHMYGVEGEEQDGIDLFGDRLDNDRAIVFQCKRVEEFGPAKIRRMVDKFLGKTNDGQPLKDKDGQPIPDPVDDEGNSIEPWHRRADTFVLCISRPLNTTLQQNAWRQTKERLKREGIQAELWDPSVLGRKLRNAPEIVDIYFSRPWVAAFCGPEAAAGLGQLQENDRAALRKLLDMAEGVSRDVQALRTEGIHLSADTQTQLLDGFRQQVLPHLAPQPVSTDDDPLSRELDLLRSFLNAGAVEAAQAKLGELRPQAEAASPRQHARLLRLAGALHYHQEHHAAAADCYLRAFDLDDQSDSALLYKGLGHLLKDEPHLALGYLDLARRRAPEREDILAMYAVALHLLGRTAEFDALEATLVPEQVEFGAACARQHMLQKDTARMRQVLAVLNSGPHAAEPHVRLLNAKAILQEIMAANARVHGDLRTRKVLANPETPVALAHLDAAVEAFRNPKHLLALRLEALNARQVLLSLLGEDRRSLDDGLAALRLDRDQTGVLFDVALVYLKLDRPQDALRLLDEYGEAVLDEVRPARAIFAAASRRAGDPERALELVAPLQADADVDRRVEALEERVRALIELKRLPEARAAVEVETARHAGVELCRALVETAAGDDGATRAAYQEALTLAADFERTQIAFQYAEYLRQQDDRKGAADLMLPVSLETLPSTWLELAIETLYAGGQSEAARAALRERRARGEPERRSTCAVEAHLATVEGDLASAIALYESMLRRWPGHARTLVEAAAAYSRLGNRARVQALLEQVLPLKEVAYPTLQQGAEVARNMNLGPLARTLGYRALRLGFDDEETHVQFFNVIQAFPDQQTYRLVKPETAVELRAPDRDPWWVVLTADPDPQRSRGEYALNDPLAGLLLGQPVGATVTLPSSEAYMIQQVVSKYTNAERVWLQEGRQLFPTSERVRVMRARDLEVLPSGVWDMLKAKHDQGEILMRLVREHHFPIALLHLGRREAEVRFWDYSLERHAEFMVNALDEGDDQVAAQAANSPDLVLHSSALAVLTHARCLRRLLEKRTLLVTRQTLDDLNRAVRDARVEVAKAPRLSLYYAGGRLVYEEEPREVAQARLKRLESLAHTVRTRAKIIPVMGILDFYDQHDGWEDLLPTVSTFLAARQRKVPVLCDDLNLVRLARIGLFGPPVVGTTSVLLMDQLQRQGVWTAAQHTEAVLNFAAIQQTVLPGVTKEMLPALFAREHLTFGWATAGVVRSLTYESLTVNAVATNVALLAKYAFVESPLDMTRERWFRQVLDWARENRNLFDLRPALQRALREAMDLMPLQLHLALDVFERWWEGAWAASGGQPLTDVPA</sequence>
<name>A0ABP9W5W7_9DEIO</name>
<reference evidence="2 3" key="1">
    <citation type="submission" date="2024-02" db="EMBL/GenBank/DDBJ databases">
        <title>Deinococcus carri NBRC 110142.</title>
        <authorList>
            <person name="Ichikawa N."/>
            <person name="Katano-Makiyama Y."/>
            <person name="Hidaka K."/>
        </authorList>
    </citation>
    <scope>NUCLEOTIDE SEQUENCE [LARGE SCALE GENOMIC DNA]</scope>
    <source>
        <strain evidence="2 3">NBRC 110142</strain>
    </source>
</reference>
<gene>
    <name evidence="2" type="ORF">Dcar01_01105</name>
</gene>
<evidence type="ECO:0000313" key="2">
    <source>
        <dbReference type="EMBL" id="GAA5512391.1"/>
    </source>
</evidence>
<evidence type="ECO:0000259" key="1">
    <source>
        <dbReference type="Pfam" id="PF20698"/>
    </source>
</evidence>
<proteinExistence type="predicted"/>
<feature type="domain" description="PIN" evidence="1">
    <location>
        <begin position="1041"/>
        <end position="1178"/>
    </location>
</feature>
<dbReference type="Gene3D" id="1.25.40.10">
    <property type="entry name" value="Tetratricopeptide repeat domain"/>
    <property type="match status" value="3"/>
</dbReference>
<dbReference type="Pfam" id="PF20698">
    <property type="entry name" value="PIN-TPR-GreABC"/>
    <property type="match status" value="1"/>
</dbReference>
<protein>
    <recommendedName>
        <fullName evidence="1">PIN domain-containing protein</fullName>
    </recommendedName>
</protein>
<dbReference type="Proteomes" id="UP001401887">
    <property type="component" value="Unassembled WGS sequence"/>
</dbReference>
<dbReference type="InterPro" id="IPR011990">
    <property type="entry name" value="TPR-like_helical_dom_sf"/>
</dbReference>